<name>A0A9N9GYQ8_9GLOM</name>
<feature type="repeat" description="PPR" evidence="1">
    <location>
        <begin position="125"/>
        <end position="159"/>
    </location>
</feature>
<accession>A0A9N9GYQ8</accession>
<sequence length="406" mass="47744">MKKFIVALRQSSNIYLCLPYRLPKNTTIYRYFSKTTYNARKLRQEESELYLRLTKSFREKLASKPQKPEDLYSNMIDFSVLGLLTREHATLHNTILRKVRDLKESAGIEEWRAFYEEARDNGLDSIILYNNILKGIIKNKDYKVAEDIYKDMRQHGILPNCRTLTLLLKINTNSDKGREYYEEIERLGLKPIGLNDINVILEHLIAQNRANDVERVWKSLTSGNTVESLGIDISPDKYSYLLYLRYSLRIKDVNKAIDIVKKLVDKQYKIPLNFFMQLASFFGLNGHPEEIRQAIKLVKREDISELKSLFPRICNLMIIGHMKNQNWNGVWDVAKIRKLLEHHTEQMEDNYAAMDAHRNVELNNVSQKVEEMVRYLWDETDVEKQTLESEQEYAEEKLSEIGIVPK</sequence>
<organism evidence="2 3">
    <name type="scientific">Paraglomus brasilianum</name>
    <dbReference type="NCBI Taxonomy" id="144538"/>
    <lineage>
        <taxon>Eukaryota</taxon>
        <taxon>Fungi</taxon>
        <taxon>Fungi incertae sedis</taxon>
        <taxon>Mucoromycota</taxon>
        <taxon>Glomeromycotina</taxon>
        <taxon>Glomeromycetes</taxon>
        <taxon>Paraglomerales</taxon>
        <taxon>Paraglomeraceae</taxon>
        <taxon>Paraglomus</taxon>
    </lineage>
</organism>
<feature type="non-terminal residue" evidence="2">
    <location>
        <position position="406"/>
    </location>
</feature>
<protein>
    <submittedName>
        <fullName evidence="2">2836_t:CDS:1</fullName>
    </submittedName>
</protein>
<dbReference type="Proteomes" id="UP000789739">
    <property type="component" value="Unassembled WGS sequence"/>
</dbReference>
<dbReference type="PROSITE" id="PS51375">
    <property type="entry name" value="PPR"/>
    <property type="match status" value="1"/>
</dbReference>
<dbReference type="Pfam" id="PF13041">
    <property type="entry name" value="PPR_2"/>
    <property type="match status" value="1"/>
</dbReference>
<keyword evidence="3" id="KW-1185">Reference proteome</keyword>
<evidence type="ECO:0000313" key="3">
    <source>
        <dbReference type="Proteomes" id="UP000789739"/>
    </source>
</evidence>
<evidence type="ECO:0000256" key="1">
    <source>
        <dbReference type="PROSITE-ProRule" id="PRU00708"/>
    </source>
</evidence>
<dbReference type="InterPro" id="IPR050667">
    <property type="entry name" value="PPR-containing_protein"/>
</dbReference>
<dbReference type="NCBIfam" id="TIGR00756">
    <property type="entry name" value="PPR"/>
    <property type="match status" value="1"/>
</dbReference>
<dbReference type="Gene3D" id="1.25.40.10">
    <property type="entry name" value="Tetratricopeptide repeat domain"/>
    <property type="match status" value="1"/>
</dbReference>
<dbReference type="InterPro" id="IPR002885">
    <property type="entry name" value="PPR_rpt"/>
</dbReference>
<comment type="caution">
    <text evidence="2">The sequence shown here is derived from an EMBL/GenBank/DDBJ whole genome shotgun (WGS) entry which is preliminary data.</text>
</comment>
<reference evidence="2" key="1">
    <citation type="submission" date="2021-06" db="EMBL/GenBank/DDBJ databases">
        <authorList>
            <person name="Kallberg Y."/>
            <person name="Tangrot J."/>
            <person name="Rosling A."/>
        </authorList>
    </citation>
    <scope>NUCLEOTIDE SEQUENCE</scope>
    <source>
        <strain evidence="2">BR232B</strain>
    </source>
</reference>
<dbReference type="EMBL" id="CAJVPI010002515">
    <property type="protein sequence ID" value="CAG8644665.1"/>
    <property type="molecule type" value="Genomic_DNA"/>
</dbReference>
<dbReference type="InterPro" id="IPR011990">
    <property type="entry name" value="TPR-like_helical_dom_sf"/>
</dbReference>
<dbReference type="PANTHER" id="PTHR47939:SF1">
    <property type="entry name" value="OS04G0684500 PROTEIN"/>
    <property type="match status" value="1"/>
</dbReference>
<dbReference type="OrthoDB" id="185373at2759"/>
<dbReference type="AlphaFoldDB" id="A0A9N9GYQ8"/>
<proteinExistence type="predicted"/>
<dbReference type="PANTHER" id="PTHR47939">
    <property type="entry name" value="MEMBRANE-ASSOCIATED SALT-INDUCIBLE PROTEIN-LIKE"/>
    <property type="match status" value="1"/>
</dbReference>
<evidence type="ECO:0000313" key="2">
    <source>
        <dbReference type="EMBL" id="CAG8644665.1"/>
    </source>
</evidence>
<gene>
    <name evidence="2" type="ORF">PBRASI_LOCUS9962</name>
</gene>